<evidence type="ECO:0000256" key="4">
    <source>
        <dbReference type="ARBA" id="ARBA00022475"/>
    </source>
</evidence>
<dbReference type="AlphaFoldDB" id="A0A3B0IWM3"/>
<evidence type="ECO:0000256" key="7">
    <source>
        <dbReference type="ARBA" id="ARBA00023136"/>
    </source>
</evidence>
<keyword evidence="5 8" id="KW-0812">Transmembrane</keyword>
<proteinExistence type="inferred from homology"/>
<protein>
    <recommendedName>
        <fullName evidence="10">Permease</fullName>
    </recommendedName>
</protein>
<evidence type="ECO:0000256" key="2">
    <source>
        <dbReference type="ARBA" id="ARBA00010145"/>
    </source>
</evidence>
<keyword evidence="3" id="KW-0813">Transport</keyword>
<feature type="transmembrane region" description="Helical" evidence="8">
    <location>
        <begin position="120"/>
        <end position="141"/>
    </location>
</feature>
<keyword evidence="4" id="KW-1003">Cell membrane</keyword>
<keyword evidence="6 8" id="KW-1133">Transmembrane helix</keyword>
<feature type="transmembrane region" description="Helical" evidence="8">
    <location>
        <begin position="186"/>
        <end position="204"/>
    </location>
</feature>
<feature type="transmembrane region" description="Helical" evidence="8">
    <location>
        <begin position="35"/>
        <end position="53"/>
    </location>
</feature>
<sequence length="309" mass="34589">MFFTLFLKILPIYITILIGYLAGKYLKIDRNTISQILFYIANPIVILYGVSHTEVNLKVISLPILIWFIGSTMSLSVYYLSSFLFKDNTRNILAFSSGSTSMGYFGLPIAMALFDEDSVSVYVVCYIGMALFENSLGFYIAANGIYTAKECILKLLKLPSLYAMILGFFLSIYDIQIPTFLTDVMINIRSTFITLGMVLLGVSVAQITNFKVDWKLALTTIVAKYIFWPLFVLGIVLLDKHVIGIYDESIYKALMLLAIIPISGSSIILANILNYQPDKATLLLLISTAVGLFYVPLIISLFFTKLVSF</sequence>
<feature type="transmembrane region" description="Helical" evidence="8">
    <location>
        <begin position="59"/>
        <end position="80"/>
    </location>
</feature>
<keyword evidence="7 8" id="KW-0472">Membrane</keyword>
<feature type="transmembrane region" description="Helical" evidence="8">
    <location>
        <begin position="250"/>
        <end position="270"/>
    </location>
</feature>
<feature type="transmembrane region" description="Helical" evidence="8">
    <location>
        <begin position="161"/>
        <end position="180"/>
    </location>
</feature>
<dbReference type="Pfam" id="PF03547">
    <property type="entry name" value="Mem_trans"/>
    <property type="match status" value="2"/>
</dbReference>
<feature type="transmembrane region" description="Helical" evidence="8">
    <location>
        <begin position="6"/>
        <end position="23"/>
    </location>
</feature>
<feature type="transmembrane region" description="Helical" evidence="8">
    <location>
        <begin position="216"/>
        <end position="238"/>
    </location>
</feature>
<comment type="similarity">
    <text evidence="2">Belongs to the auxin efflux carrier (TC 2.A.69) family.</text>
</comment>
<feature type="transmembrane region" description="Helical" evidence="8">
    <location>
        <begin position="282"/>
        <end position="303"/>
    </location>
</feature>
<accession>A0A3B0IWM3</accession>
<organism evidence="9">
    <name type="scientific">Wolbachia endosymbiont of Aleurodicus dispersus</name>
    <dbReference type="NCBI Taxonomy" id="1288877"/>
    <lineage>
        <taxon>Bacteria</taxon>
        <taxon>Pseudomonadati</taxon>
        <taxon>Pseudomonadota</taxon>
        <taxon>Alphaproteobacteria</taxon>
        <taxon>Rickettsiales</taxon>
        <taxon>Anaplasmataceae</taxon>
        <taxon>Wolbachieae</taxon>
        <taxon>Wolbachia</taxon>
    </lineage>
</organism>
<evidence type="ECO:0000313" key="9">
    <source>
        <dbReference type="EMBL" id="SPP33508.1"/>
    </source>
</evidence>
<comment type="subcellular location">
    <subcellularLocation>
        <location evidence="1">Cell membrane</location>
        <topology evidence="1">Multi-pass membrane protein</topology>
    </subcellularLocation>
</comment>
<evidence type="ECO:0000256" key="3">
    <source>
        <dbReference type="ARBA" id="ARBA00022448"/>
    </source>
</evidence>
<dbReference type="GO" id="GO:0005886">
    <property type="term" value="C:plasma membrane"/>
    <property type="evidence" value="ECO:0007669"/>
    <property type="project" value="UniProtKB-SubCell"/>
</dbReference>
<evidence type="ECO:0000256" key="5">
    <source>
        <dbReference type="ARBA" id="ARBA00022692"/>
    </source>
</evidence>
<dbReference type="PANTHER" id="PTHR36838">
    <property type="entry name" value="AUXIN EFFLUX CARRIER FAMILY PROTEIN"/>
    <property type="match status" value="1"/>
</dbReference>
<evidence type="ECO:0000256" key="8">
    <source>
        <dbReference type="SAM" id="Phobius"/>
    </source>
</evidence>
<feature type="transmembrane region" description="Helical" evidence="8">
    <location>
        <begin position="92"/>
        <end position="114"/>
    </location>
</feature>
<evidence type="ECO:0000256" key="6">
    <source>
        <dbReference type="ARBA" id="ARBA00022989"/>
    </source>
</evidence>
<gene>
    <name evidence="9" type="ORF">WBAD_1168</name>
</gene>
<dbReference type="EMBL" id="OUNE01000209">
    <property type="protein sequence ID" value="SPP33508.1"/>
    <property type="molecule type" value="Genomic_DNA"/>
</dbReference>
<dbReference type="InterPro" id="IPR004776">
    <property type="entry name" value="Mem_transp_PIN-like"/>
</dbReference>
<evidence type="ECO:0000256" key="1">
    <source>
        <dbReference type="ARBA" id="ARBA00004651"/>
    </source>
</evidence>
<reference evidence="9" key="1">
    <citation type="submission" date="2018-04" db="EMBL/GenBank/DDBJ databases">
        <authorList>
            <person name="Go L.Y."/>
            <person name="Mitchell J.A."/>
        </authorList>
    </citation>
    <scope>NUCLEOTIDE SEQUENCE</scope>
    <source>
        <strain evidence="9">WBAD</strain>
    </source>
</reference>
<evidence type="ECO:0008006" key="10">
    <source>
        <dbReference type="Google" id="ProtNLM"/>
    </source>
</evidence>
<name>A0A3B0IWM3_9RICK</name>
<dbReference type="Gene3D" id="1.20.1530.20">
    <property type="match status" value="1"/>
</dbReference>
<dbReference type="PANTHER" id="PTHR36838:SF1">
    <property type="entry name" value="SLR1864 PROTEIN"/>
    <property type="match status" value="1"/>
</dbReference>
<dbReference type="InterPro" id="IPR038770">
    <property type="entry name" value="Na+/solute_symporter_sf"/>
</dbReference>
<dbReference type="GO" id="GO:0055085">
    <property type="term" value="P:transmembrane transport"/>
    <property type="evidence" value="ECO:0007669"/>
    <property type="project" value="InterPro"/>
</dbReference>